<sequence length="181" mass="19497">MKPATVAELTSDLQRVIQNSSKDVTTTLNLVKLIQSIQRDDGALVVDAIQKALEAALVPFDPLPMVCRRKGVGRGAATSFENQCKMREEAYGALCYPMCEKEYEKVGCCVCRKKGCSGVEGFTDLGASCTKPAAYGRGAGYGLWEEDRCKKENGGTCEKNGLMWYSPCKAGFHSAGCCKAG</sequence>
<proteinExistence type="predicted"/>
<dbReference type="VEuPathDB" id="FungiDB:H310_09449"/>
<evidence type="ECO:0000313" key="1">
    <source>
        <dbReference type="EMBL" id="RHY23730.1"/>
    </source>
</evidence>
<evidence type="ECO:0000313" key="2">
    <source>
        <dbReference type="Proteomes" id="UP000285060"/>
    </source>
</evidence>
<dbReference type="Proteomes" id="UP000285060">
    <property type="component" value="Unassembled WGS sequence"/>
</dbReference>
<protein>
    <submittedName>
        <fullName evidence="1">Uncharacterized protein</fullName>
    </submittedName>
</protein>
<gene>
    <name evidence="1" type="ORF">DYB32_009079</name>
</gene>
<accession>A0A418AJA5</accession>
<dbReference type="AlphaFoldDB" id="A0A418AJA5"/>
<organism evidence="1 2">
    <name type="scientific">Aphanomyces invadans</name>
    <dbReference type="NCBI Taxonomy" id="157072"/>
    <lineage>
        <taxon>Eukaryota</taxon>
        <taxon>Sar</taxon>
        <taxon>Stramenopiles</taxon>
        <taxon>Oomycota</taxon>
        <taxon>Saprolegniomycetes</taxon>
        <taxon>Saprolegniales</taxon>
        <taxon>Verrucalvaceae</taxon>
        <taxon>Aphanomyces</taxon>
    </lineage>
</organism>
<comment type="caution">
    <text evidence="1">The sequence shown here is derived from an EMBL/GenBank/DDBJ whole genome shotgun (WGS) entry which is preliminary data.</text>
</comment>
<dbReference type="EMBL" id="QUSY01001757">
    <property type="protein sequence ID" value="RHY23730.1"/>
    <property type="molecule type" value="Genomic_DNA"/>
</dbReference>
<name>A0A418AJA5_9STRA</name>
<keyword evidence="2" id="KW-1185">Reference proteome</keyword>
<reference evidence="1 2" key="1">
    <citation type="submission" date="2018-08" db="EMBL/GenBank/DDBJ databases">
        <title>Aphanomyces genome sequencing and annotation.</title>
        <authorList>
            <person name="Minardi D."/>
            <person name="Oidtmann B."/>
            <person name="Van Der Giezen M."/>
            <person name="Studholme D.J."/>
        </authorList>
    </citation>
    <scope>NUCLEOTIDE SEQUENCE [LARGE SCALE GENOMIC DNA]</scope>
    <source>
        <strain evidence="1 2">NJM0002</strain>
    </source>
</reference>